<gene>
    <name evidence="8" type="primary">gltP</name>
    <name evidence="8" type="ORF">ABG79_01764</name>
</gene>
<dbReference type="STRING" id="908809.ABG79_01764"/>
<feature type="transmembrane region" description="Helical" evidence="7">
    <location>
        <begin position="312"/>
        <end position="334"/>
    </location>
</feature>
<dbReference type="RefSeq" id="WP_057979093.1">
    <property type="nucleotide sequence ID" value="NZ_LKHP01000010.1"/>
</dbReference>
<dbReference type="GO" id="GO:0005886">
    <property type="term" value="C:plasma membrane"/>
    <property type="evidence" value="ECO:0007669"/>
    <property type="project" value="UniProtKB-SubCell"/>
</dbReference>
<evidence type="ECO:0000313" key="8">
    <source>
        <dbReference type="EMBL" id="KRQ86383.1"/>
    </source>
</evidence>
<feature type="transmembrane region" description="Helical" evidence="7">
    <location>
        <begin position="233"/>
        <end position="259"/>
    </location>
</feature>
<comment type="caution">
    <text evidence="8">The sequence shown here is derived from an EMBL/GenBank/DDBJ whole genome shotgun (WGS) entry which is preliminary data.</text>
</comment>
<evidence type="ECO:0000256" key="4">
    <source>
        <dbReference type="ARBA" id="ARBA00022692"/>
    </source>
</evidence>
<keyword evidence="2" id="KW-0813">Transport</keyword>
<dbReference type="AlphaFoldDB" id="A0A0R3K257"/>
<dbReference type="InterPro" id="IPR036458">
    <property type="entry name" value="Na:dicarbo_symporter_sf"/>
</dbReference>
<keyword evidence="4 7" id="KW-0812">Transmembrane</keyword>
<evidence type="ECO:0000256" key="2">
    <source>
        <dbReference type="ARBA" id="ARBA00022448"/>
    </source>
</evidence>
<feature type="transmembrane region" description="Helical" evidence="7">
    <location>
        <begin position="91"/>
        <end position="117"/>
    </location>
</feature>
<feature type="transmembrane region" description="Helical" evidence="7">
    <location>
        <begin position="346"/>
        <end position="363"/>
    </location>
</feature>
<dbReference type="PANTHER" id="PTHR42865">
    <property type="entry name" value="PROTON/GLUTAMATE-ASPARTATE SYMPORTER"/>
    <property type="match status" value="1"/>
</dbReference>
<accession>A0A0R3K257</accession>
<dbReference type="Pfam" id="PF00375">
    <property type="entry name" value="SDF"/>
    <property type="match status" value="1"/>
</dbReference>
<feature type="transmembrane region" description="Helical" evidence="7">
    <location>
        <begin position="369"/>
        <end position="391"/>
    </location>
</feature>
<feature type="transmembrane region" description="Helical" evidence="7">
    <location>
        <begin position="51"/>
        <end position="79"/>
    </location>
</feature>
<dbReference type="SUPFAM" id="SSF118215">
    <property type="entry name" value="Proton glutamate symport protein"/>
    <property type="match status" value="1"/>
</dbReference>
<comment type="subcellular location">
    <subcellularLocation>
        <location evidence="1">Cell membrane</location>
        <topology evidence="1">Multi-pass membrane protein</topology>
    </subcellularLocation>
</comment>
<evidence type="ECO:0000313" key="9">
    <source>
        <dbReference type="Proteomes" id="UP000052015"/>
    </source>
</evidence>
<protein>
    <submittedName>
        <fullName evidence="8">Proton glutamate symport protein</fullName>
    </submittedName>
</protein>
<dbReference type="PRINTS" id="PR00173">
    <property type="entry name" value="EDTRNSPORT"/>
</dbReference>
<dbReference type="PATRIC" id="fig|908809.3.peg.1764"/>
<evidence type="ECO:0000256" key="3">
    <source>
        <dbReference type="ARBA" id="ARBA00022475"/>
    </source>
</evidence>
<keyword evidence="5 7" id="KW-1133">Transmembrane helix</keyword>
<keyword evidence="9" id="KW-1185">Reference proteome</keyword>
<sequence>MSILLALIATIISFSIIKFLKNKKLSFSMISLAALILGLLAGAIIKNEQYIFSFIGSAYVNLIKMLVLPLVITSIIASINSLNDANELKRIGLKAVTALLSTTAIATIIGIFIGNIFNLGINSTFVPDESFKAKEIPTLTQVLLDMIPKNPVNEMANGKILPVIVFSILIGVALSFEFAKGNEKVKSVREFFFGLNQVVSRLTKMVLKLTPYGIFGLIASISTEYGIASLTPLFTFILAVYIACLLQIAIVHSSLIAIFAKINPLKFFKKIYPAQVVAFSTQSSFGTLPVTIKSLTEGVKISDKVASFVAPLGATAGMNACGGIYPALVAIFVANMFKVDLSLNHYVLLVASTTLSSIGIAGVPGTASLAATVVLTTLGLPVEGLAILLGIDVIVDMARTMTNVTGAAVSSLIVAASENEFDRQAFENDSVDLSIN</sequence>
<dbReference type="InterPro" id="IPR001991">
    <property type="entry name" value="Na-dicarboxylate_symporter"/>
</dbReference>
<evidence type="ECO:0000256" key="6">
    <source>
        <dbReference type="ARBA" id="ARBA00023136"/>
    </source>
</evidence>
<dbReference type="GO" id="GO:0015293">
    <property type="term" value="F:symporter activity"/>
    <property type="evidence" value="ECO:0007669"/>
    <property type="project" value="UniProtKB-KW"/>
</dbReference>
<feature type="transmembrane region" description="Helical" evidence="7">
    <location>
        <begin position="25"/>
        <end position="45"/>
    </location>
</feature>
<proteinExistence type="predicted"/>
<dbReference type="Proteomes" id="UP000052015">
    <property type="component" value="Unassembled WGS sequence"/>
</dbReference>
<dbReference type="Gene3D" id="1.10.3860.10">
    <property type="entry name" value="Sodium:dicarboxylate symporter"/>
    <property type="match status" value="1"/>
</dbReference>
<reference evidence="8 9" key="1">
    <citation type="submission" date="2015-09" db="EMBL/GenBank/DDBJ databases">
        <title>Draft genome sequence of a Caloramator mitchellensis, a moderate thermophile from the Great Artesian Basin of Australia.</title>
        <authorList>
            <person name="Patel B.K."/>
        </authorList>
    </citation>
    <scope>NUCLEOTIDE SEQUENCE [LARGE SCALE GENOMIC DNA]</scope>
    <source>
        <strain evidence="8 9">VF08</strain>
    </source>
</reference>
<keyword evidence="3" id="KW-1003">Cell membrane</keyword>
<dbReference type="OrthoDB" id="7778689at2"/>
<dbReference type="PANTHER" id="PTHR42865:SF7">
    <property type="entry name" value="PROTON_GLUTAMATE-ASPARTATE SYMPORTER"/>
    <property type="match status" value="1"/>
</dbReference>
<dbReference type="EMBL" id="LKHP01000010">
    <property type="protein sequence ID" value="KRQ86383.1"/>
    <property type="molecule type" value="Genomic_DNA"/>
</dbReference>
<organism evidence="8 9">
    <name type="scientific">Caloramator mitchellensis</name>
    <dbReference type="NCBI Taxonomy" id="908809"/>
    <lineage>
        <taxon>Bacteria</taxon>
        <taxon>Bacillati</taxon>
        <taxon>Bacillota</taxon>
        <taxon>Clostridia</taxon>
        <taxon>Eubacteriales</taxon>
        <taxon>Clostridiaceae</taxon>
        <taxon>Caloramator</taxon>
    </lineage>
</organism>
<evidence type="ECO:0000256" key="1">
    <source>
        <dbReference type="ARBA" id="ARBA00004651"/>
    </source>
</evidence>
<feature type="transmembrane region" description="Helical" evidence="7">
    <location>
        <begin position="160"/>
        <end position="179"/>
    </location>
</feature>
<keyword evidence="6 7" id="KW-0472">Membrane</keyword>
<name>A0A0R3K257_CALMK</name>
<feature type="transmembrane region" description="Helical" evidence="7">
    <location>
        <begin position="209"/>
        <end position="227"/>
    </location>
</feature>
<feature type="transmembrane region" description="Helical" evidence="7">
    <location>
        <begin position="271"/>
        <end position="292"/>
    </location>
</feature>
<evidence type="ECO:0000256" key="5">
    <source>
        <dbReference type="ARBA" id="ARBA00022989"/>
    </source>
</evidence>
<evidence type="ECO:0000256" key="7">
    <source>
        <dbReference type="SAM" id="Phobius"/>
    </source>
</evidence>